<evidence type="ECO:0000256" key="8">
    <source>
        <dbReference type="ARBA" id="ARBA00037927"/>
    </source>
</evidence>
<keyword evidence="16" id="KW-1185">Reference proteome</keyword>
<evidence type="ECO:0000256" key="11">
    <source>
        <dbReference type="RuleBase" id="RU362125"/>
    </source>
</evidence>
<organism evidence="15 16">
    <name type="scientific">Kocuria tytonicola</name>
    <dbReference type="NCBI Taxonomy" id="2055946"/>
    <lineage>
        <taxon>Bacteria</taxon>
        <taxon>Bacillati</taxon>
        <taxon>Actinomycetota</taxon>
        <taxon>Actinomycetes</taxon>
        <taxon>Micrococcales</taxon>
        <taxon>Micrococcaceae</taxon>
        <taxon>Kocuria</taxon>
    </lineage>
</organism>
<evidence type="ECO:0000256" key="3">
    <source>
        <dbReference type="ARBA" id="ARBA00022630"/>
    </source>
</evidence>
<protein>
    <recommendedName>
        <fullName evidence="9">glutaryl-CoA dehydrogenase (ETF)</fullName>
        <ecNumber evidence="9">1.3.8.6</ecNumber>
    </recommendedName>
</protein>
<evidence type="ECO:0000256" key="5">
    <source>
        <dbReference type="ARBA" id="ARBA00022946"/>
    </source>
</evidence>
<dbReference type="EC" id="1.3.8.6" evidence="9"/>
<comment type="similarity">
    <text evidence="2 11">Belongs to the acyl-CoA dehydrogenase family.</text>
</comment>
<dbReference type="GO" id="GO:0050660">
    <property type="term" value="F:flavin adenine dinucleotide binding"/>
    <property type="evidence" value="ECO:0007669"/>
    <property type="project" value="InterPro"/>
</dbReference>
<feature type="domain" description="Acyl-CoA oxidase/dehydrogenase middle" evidence="13">
    <location>
        <begin position="144"/>
        <end position="234"/>
    </location>
</feature>
<evidence type="ECO:0000256" key="6">
    <source>
        <dbReference type="ARBA" id="ARBA00023002"/>
    </source>
</evidence>
<evidence type="ECO:0000259" key="14">
    <source>
        <dbReference type="Pfam" id="PF02771"/>
    </source>
</evidence>
<dbReference type="GO" id="GO:0046949">
    <property type="term" value="P:fatty-acyl-CoA biosynthetic process"/>
    <property type="evidence" value="ECO:0007669"/>
    <property type="project" value="TreeGrafter"/>
</dbReference>
<evidence type="ECO:0000256" key="9">
    <source>
        <dbReference type="ARBA" id="ARBA00039033"/>
    </source>
</evidence>
<dbReference type="FunFam" id="1.10.540.10:FF:000026">
    <property type="entry name" value="Acyl-CoA dehydrogenase medium chain"/>
    <property type="match status" value="1"/>
</dbReference>
<comment type="pathway">
    <text evidence="7">Amino-acid metabolism; lysine degradation.</text>
</comment>
<evidence type="ECO:0000256" key="4">
    <source>
        <dbReference type="ARBA" id="ARBA00022827"/>
    </source>
</evidence>
<evidence type="ECO:0000313" key="16">
    <source>
        <dbReference type="Proteomes" id="UP000277871"/>
    </source>
</evidence>
<dbReference type="Gene3D" id="2.40.110.10">
    <property type="entry name" value="Butyryl-CoA Dehydrogenase, subunit A, domain 2"/>
    <property type="match status" value="1"/>
</dbReference>
<comment type="catalytic activity">
    <reaction evidence="10">
        <text>glutaryl-CoA + oxidized [electron-transfer flavoprotein] + 2 H(+) = (2E)-butenoyl-CoA + reduced [electron-transfer flavoprotein] + CO2</text>
        <dbReference type="Rhea" id="RHEA:13389"/>
        <dbReference type="Rhea" id="RHEA-COMP:10685"/>
        <dbReference type="Rhea" id="RHEA-COMP:10686"/>
        <dbReference type="ChEBI" id="CHEBI:15378"/>
        <dbReference type="ChEBI" id="CHEBI:16526"/>
        <dbReference type="ChEBI" id="CHEBI:57332"/>
        <dbReference type="ChEBI" id="CHEBI:57378"/>
        <dbReference type="ChEBI" id="CHEBI:57692"/>
        <dbReference type="ChEBI" id="CHEBI:58307"/>
        <dbReference type="EC" id="1.3.8.6"/>
    </reaction>
</comment>
<dbReference type="OrthoDB" id="9770681at2"/>
<keyword evidence="6 11" id="KW-0560">Oxidoreductase</keyword>
<evidence type="ECO:0000259" key="13">
    <source>
        <dbReference type="Pfam" id="PF02770"/>
    </source>
</evidence>
<dbReference type="GO" id="GO:0004361">
    <property type="term" value="F:glutaryl-CoA dehydrogenase activity"/>
    <property type="evidence" value="ECO:0007669"/>
    <property type="project" value="UniProtKB-EC"/>
</dbReference>
<dbReference type="SUPFAM" id="SSF56645">
    <property type="entry name" value="Acyl-CoA dehydrogenase NM domain-like"/>
    <property type="match status" value="1"/>
</dbReference>
<comment type="caution">
    <text evidence="15">The sequence shown here is derived from an EMBL/GenBank/DDBJ whole genome shotgun (WGS) entry which is preliminary data.</text>
</comment>
<evidence type="ECO:0000313" key="15">
    <source>
        <dbReference type="EMBL" id="RLY93981.1"/>
    </source>
</evidence>
<dbReference type="InterPro" id="IPR013786">
    <property type="entry name" value="AcylCoA_DH/ox_N"/>
</dbReference>
<comment type="cofactor">
    <cofactor evidence="1 11">
        <name>FAD</name>
        <dbReference type="ChEBI" id="CHEBI:57692"/>
    </cofactor>
</comment>
<proteinExistence type="inferred from homology"/>
<feature type="domain" description="Acyl-CoA dehydrogenase/oxidase C-terminal" evidence="12">
    <location>
        <begin position="246"/>
        <end position="393"/>
    </location>
</feature>
<dbReference type="Pfam" id="PF02770">
    <property type="entry name" value="Acyl-CoA_dh_M"/>
    <property type="match status" value="1"/>
</dbReference>
<dbReference type="Gene3D" id="1.10.540.10">
    <property type="entry name" value="Acyl-CoA dehydrogenase/oxidase, N-terminal domain"/>
    <property type="match status" value="1"/>
</dbReference>
<dbReference type="InterPro" id="IPR006091">
    <property type="entry name" value="Acyl-CoA_Oxase/DH_mid-dom"/>
</dbReference>
<keyword evidence="5" id="KW-0809">Transit peptide</keyword>
<dbReference type="AlphaFoldDB" id="A0A3L9L5X7"/>
<evidence type="ECO:0000256" key="2">
    <source>
        <dbReference type="ARBA" id="ARBA00009347"/>
    </source>
</evidence>
<dbReference type="PANTHER" id="PTHR42807:SF1">
    <property type="entry name" value="GLUTARYL-COA DEHYDROGENASE, MITOCHONDRIAL"/>
    <property type="match status" value="1"/>
</dbReference>
<evidence type="ECO:0000256" key="10">
    <source>
        <dbReference type="ARBA" id="ARBA00049493"/>
    </source>
</evidence>
<name>A0A3L9L5X7_9MICC</name>
<dbReference type="InterPro" id="IPR036250">
    <property type="entry name" value="AcylCo_DH-like_C"/>
</dbReference>
<keyword evidence="3 11" id="KW-0285">Flavoprotein</keyword>
<dbReference type="InterPro" id="IPR006089">
    <property type="entry name" value="Acyl-CoA_DH_CS"/>
</dbReference>
<dbReference type="GO" id="GO:0033539">
    <property type="term" value="P:fatty acid beta-oxidation using acyl-CoA dehydrogenase"/>
    <property type="evidence" value="ECO:0007669"/>
    <property type="project" value="TreeGrafter"/>
</dbReference>
<dbReference type="PROSITE" id="PS00072">
    <property type="entry name" value="ACYL_COA_DH_1"/>
    <property type="match status" value="1"/>
</dbReference>
<sequence length="400" mass="43391">MCPQSYSGPMSELNPVDVMDLVSFDSLLSEEEIALRATVREFVDTAIKPNIAEWYDNAVFPLEIVPEMAKLGLLGMHLKGYGCAGRSAVEYGLAGAELEAGDSGLRTFVSVQGSLAMSAIYKWGSEEQKQEWLPQMAAGEAIGCFGLTEPTAGSDPSSMQTFARRDGDDWVLNGAKRWIGLASVARVAVIWAQTEDGIRGFVVPTDTTGFQATPITSKLSMRASIQCDIELTDVRLPASAMLPAAQGLRGPFSCLNEARYGIIWGAMGAARDSFEAALAYSQQRMQFDRPLSGYQLTQQKLVNMALEIDKGFLLALQLGRLKDAGKLQNHQISVGKLNNCREAIKIAREARTILGGNGVTLDYSPLRHANNLESVRTYEGTDEVHSLILGQQLTGVGAFR</sequence>
<dbReference type="PANTHER" id="PTHR42807">
    <property type="entry name" value="GLUTARYL-COA DEHYDROGENASE, MITOCHONDRIAL"/>
    <property type="match status" value="1"/>
</dbReference>
<dbReference type="InterPro" id="IPR009075">
    <property type="entry name" value="AcylCo_DH/oxidase_C"/>
</dbReference>
<evidence type="ECO:0000256" key="1">
    <source>
        <dbReference type="ARBA" id="ARBA00001974"/>
    </source>
</evidence>
<evidence type="ECO:0000256" key="7">
    <source>
        <dbReference type="ARBA" id="ARBA00037899"/>
    </source>
</evidence>
<dbReference type="InterPro" id="IPR009100">
    <property type="entry name" value="AcylCoA_DH/oxidase_NM_dom_sf"/>
</dbReference>
<dbReference type="InterPro" id="IPR037069">
    <property type="entry name" value="AcylCoA_DH/ox_N_sf"/>
</dbReference>
<comment type="pathway">
    <text evidence="8">Amino-acid metabolism; tryptophan metabolism.</text>
</comment>
<feature type="domain" description="Acyl-CoA dehydrogenase/oxidase N-terminal" evidence="14">
    <location>
        <begin position="29"/>
        <end position="140"/>
    </location>
</feature>
<gene>
    <name evidence="15" type="ORF">EAE32_01690</name>
</gene>
<dbReference type="GO" id="GO:0000062">
    <property type="term" value="F:fatty-acyl-CoA binding"/>
    <property type="evidence" value="ECO:0007669"/>
    <property type="project" value="TreeGrafter"/>
</dbReference>
<accession>A0A3L9L5X7</accession>
<dbReference type="InterPro" id="IPR052033">
    <property type="entry name" value="Glutaryl-CoA_DH_mitochondrial"/>
</dbReference>
<dbReference type="EMBL" id="RDEX01000001">
    <property type="protein sequence ID" value="RLY93981.1"/>
    <property type="molecule type" value="Genomic_DNA"/>
</dbReference>
<dbReference type="SUPFAM" id="SSF47203">
    <property type="entry name" value="Acyl-CoA dehydrogenase C-terminal domain-like"/>
    <property type="match status" value="1"/>
</dbReference>
<keyword evidence="4 11" id="KW-0274">FAD</keyword>
<reference evidence="15 16" key="1">
    <citation type="submission" date="2018-10" db="EMBL/GenBank/DDBJ databases">
        <title>Kocuria tytonicola, new bacteria from the preen glands of American barn owls (Tyto furcata).</title>
        <authorList>
            <person name="Braun M.S."/>
            <person name="Wang E."/>
            <person name="Zimmermann S."/>
            <person name="Boutin S."/>
            <person name="Wagner H."/>
            <person name="Wink M."/>
        </authorList>
    </citation>
    <scope>NUCLEOTIDE SEQUENCE [LARGE SCALE GENOMIC DNA]</scope>
    <source>
        <strain evidence="15 16">473</strain>
    </source>
</reference>
<dbReference type="Pfam" id="PF02771">
    <property type="entry name" value="Acyl-CoA_dh_N"/>
    <property type="match status" value="1"/>
</dbReference>
<dbReference type="Pfam" id="PF00441">
    <property type="entry name" value="Acyl-CoA_dh_1"/>
    <property type="match status" value="1"/>
</dbReference>
<dbReference type="InterPro" id="IPR046373">
    <property type="entry name" value="Acyl-CoA_Oxase/DH_mid-dom_sf"/>
</dbReference>
<evidence type="ECO:0000259" key="12">
    <source>
        <dbReference type="Pfam" id="PF00441"/>
    </source>
</evidence>
<dbReference type="Gene3D" id="1.20.140.10">
    <property type="entry name" value="Butyryl-CoA Dehydrogenase, subunit A, domain 3"/>
    <property type="match status" value="1"/>
</dbReference>
<dbReference type="Proteomes" id="UP000277871">
    <property type="component" value="Unassembled WGS sequence"/>
</dbReference>